<dbReference type="EMBL" id="LTDM01000008">
    <property type="protein sequence ID" value="OLS03376.1"/>
    <property type="molecule type" value="Genomic_DNA"/>
</dbReference>
<dbReference type="RefSeq" id="WP_075724994.1">
    <property type="nucleotide sequence ID" value="NZ_LTDM01000008.1"/>
</dbReference>
<accession>A0A1U7M7W6</accession>
<dbReference type="NCBIfam" id="TIGR02856">
    <property type="entry name" value="spore_yqfC"/>
    <property type="match status" value="1"/>
</dbReference>
<dbReference type="Proteomes" id="UP000186112">
    <property type="component" value="Unassembled WGS sequence"/>
</dbReference>
<reference evidence="1 2" key="1">
    <citation type="submission" date="2016-02" db="EMBL/GenBank/DDBJ databases">
        <title>Genome sequence of Tissierella creatinophila DSM 6911.</title>
        <authorList>
            <person name="Poehlein A."/>
            <person name="Daniel R."/>
        </authorList>
    </citation>
    <scope>NUCLEOTIDE SEQUENCE [LARGE SCALE GENOMIC DNA]</scope>
    <source>
        <strain evidence="1 2">DSM 6911</strain>
    </source>
</reference>
<sequence>MKKNIDKVKKGITDALELPLDIALDLPKITMVGNLKVDITNHKGIIEYKKEIIRINTNIGIVKITGDSLEIKNILIEEINIDGNIENIEIMS</sequence>
<organism evidence="1 2">
    <name type="scientific">Tissierella creatinophila DSM 6911</name>
    <dbReference type="NCBI Taxonomy" id="1123403"/>
    <lineage>
        <taxon>Bacteria</taxon>
        <taxon>Bacillati</taxon>
        <taxon>Bacillota</taxon>
        <taxon>Tissierellia</taxon>
        <taxon>Tissierellales</taxon>
        <taxon>Tissierellaceae</taxon>
        <taxon>Tissierella</taxon>
    </lineage>
</organism>
<dbReference type="InterPro" id="IPR022476">
    <property type="entry name" value="Spore_YabP/YqfC"/>
</dbReference>
<evidence type="ECO:0000313" key="1">
    <source>
        <dbReference type="EMBL" id="OLS03376.1"/>
    </source>
</evidence>
<dbReference type="Pfam" id="PF07873">
    <property type="entry name" value="YabP"/>
    <property type="match status" value="1"/>
</dbReference>
<proteinExistence type="predicted"/>
<gene>
    <name evidence="1" type="ORF">TICRE_06060</name>
</gene>
<keyword evidence="2" id="KW-1185">Reference proteome</keyword>
<dbReference type="AlphaFoldDB" id="A0A1U7M7W6"/>
<dbReference type="OrthoDB" id="2989236at2"/>
<name>A0A1U7M7W6_TISCR</name>
<comment type="caution">
    <text evidence="1">The sequence shown here is derived from an EMBL/GenBank/DDBJ whole genome shotgun (WGS) entry which is preliminary data.</text>
</comment>
<evidence type="ECO:0000313" key="2">
    <source>
        <dbReference type="Proteomes" id="UP000186112"/>
    </source>
</evidence>
<dbReference type="InterPro" id="IPR022477">
    <property type="entry name" value="Spore_YqfC"/>
</dbReference>
<protein>
    <submittedName>
        <fullName evidence="1">YabP family protein</fullName>
    </submittedName>
</protein>